<dbReference type="PANTHER" id="PTHR43752">
    <property type="entry name" value="BNR/ASP-BOX REPEAT FAMILY PROTEIN"/>
    <property type="match status" value="1"/>
</dbReference>
<dbReference type="Proteomes" id="UP000824140">
    <property type="component" value="Unassembled WGS sequence"/>
</dbReference>
<dbReference type="InterPro" id="IPR011040">
    <property type="entry name" value="Sialidase"/>
</dbReference>
<proteinExistence type="predicted"/>
<dbReference type="CDD" id="cd15482">
    <property type="entry name" value="Sialidase_non-viral"/>
    <property type="match status" value="1"/>
</dbReference>
<reference evidence="2" key="1">
    <citation type="submission" date="2020-10" db="EMBL/GenBank/DDBJ databases">
        <authorList>
            <person name="Gilroy R."/>
        </authorList>
    </citation>
    <scope>NUCLEOTIDE SEQUENCE</scope>
    <source>
        <strain evidence="2">13766</strain>
    </source>
</reference>
<dbReference type="SUPFAM" id="SSF50939">
    <property type="entry name" value="Sialidases"/>
    <property type="match status" value="1"/>
</dbReference>
<organism evidence="2 3">
    <name type="scientific">Candidatus Alectryocaccomicrobium excrementavium</name>
    <dbReference type="NCBI Taxonomy" id="2840668"/>
    <lineage>
        <taxon>Bacteria</taxon>
        <taxon>Bacillati</taxon>
        <taxon>Bacillota</taxon>
        <taxon>Clostridia</taxon>
        <taxon>Candidatus Alectryocaccomicrobium</taxon>
    </lineage>
</organism>
<dbReference type="PANTHER" id="PTHR43752:SF2">
    <property type="entry name" value="BNR_ASP-BOX REPEAT FAMILY PROTEIN"/>
    <property type="match status" value="1"/>
</dbReference>
<comment type="caution">
    <text evidence="2">The sequence shown here is derived from an EMBL/GenBank/DDBJ whole genome shotgun (WGS) entry which is preliminary data.</text>
</comment>
<reference evidence="2" key="2">
    <citation type="journal article" date="2021" name="PeerJ">
        <title>Extensive microbial diversity within the chicken gut microbiome revealed by metagenomics and culture.</title>
        <authorList>
            <person name="Gilroy R."/>
            <person name="Ravi A."/>
            <person name="Getino M."/>
            <person name="Pursley I."/>
            <person name="Horton D.L."/>
            <person name="Alikhan N.F."/>
            <person name="Baker D."/>
            <person name="Gharbi K."/>
            <person name="Hall N."/>
            <person name="Watson M."/>
            <person name="Adriaenssens E.M."/>
            <person name="Foster-Nyarko E."/>
            <person name="Jarju S."/>
            <person name="Secka A."/>
            <person name="Antonio M."/>
            <person name="Oren A."/>
            <person name="Chaudhuri R.R."/>
            <person name="La Ragione R."/>
            <person name="Hildebrand F."/>
            <person name="Pallen M.J."/>
        </authorList>
    </citation>
    <scope>NUCLEOTIDE SEQUENCE</scope>
    <source>
        <strain evidence="2">13766</strain>
    </source>
</reference>
<sequence length="377" mass="43249">MDEKILALGAQTPRIHCAPPARYAMREQDYGMTIGVAVTRGGRLFACWVGGGDNPKAYFLLSYSDDAGMTWSEPCLAIDPHDPSLPYSRCTIVGTLWVDPLNRLWLFFNQTLEHFDGKSSNWYIRLDRPEEETLSWSQPRYLSYGCTLNKPIVCQNGDWLLPVSLWQRYHISEPFRDCYHELDGERMAHIFASRDQGQTWERRGGAFFPDSAFDEHMLVELRDGRLWMLGRTRTHGLYETHSRDGGATWDAPERAFVQSVSARFHLRRLQSGRLLLIKHGEMVEKAAENRSQLTAFLSEDDGAHWSRGFVLDERFEVSYPDSDQACDGTLYITYDRNRATDGEILLARLREEDILAGRLVTEGAFVKRVIRKPGKLC</sequence>
<evidence type="ECO:0000259" key="1">
    <source>
        <dbReference type="Pfam" id="PF13088"/>
    </source>
</evidence>
<evidence type="ECO:0000313" key="2">
    <source>
        <dbReference type="EMBL" id="HIS92515.1"/>
    </source>
</evidence>
<dbReference type="AlphaFoldDB" id="A0A9D1K5Z1"/>
<evidence type="ECO:0000313" key="3">
    <source>
        <dbReference type="Proteomes" id="UP000824140"/>
    </source>
</evidence>
<feature type="domain" description="Sialidase" evidence="1">
    <location>
        <begin position="42"/>
        <end position="332"/>
    </location>
</feature>
<name>A0A9D1K5Z1_9FIRM</name>
<gene>
    <name evidence="2" type="ORF">IAA84_05795</name>
</gene>
<accession>A0A9D1K5Z1</accession>
<dbReference type="Pfam" id="PF13088">
    <property type="entry name" value="BNR_2"/>
    <property type="match status" value="1"/>
</dbReference>
<protein>
    <submittedName>
        <fullName evidence="2">Exo-alpha-sialidase</fullName>
    </submittedName>
</protein>
<dbReference type="InterPro" id="IPR036278">
    <property type="entry name" value="Sialidase_sf"/>
</dbReference>
<dbReference type="Gene3D" id="2.120.10.10">
    <property type="match status" value="1"/>
</dbReference>
<dbReference type="EMBL" id="DVJN01000113">
    <property type="protein sequence ID" value="HIS92515.1"/>
    <property type="molecule type" value="Genomic_DNA"/>
</dbReference>